<dbReference type="AlphaFoldDB" id="A0A495FL70"/>
<dbReference type="GO" id="GO:0005524">
    <property type="term" value="F:ATP binding"/>
    <property type="evidence" value="ECO:0007669"/>
    <property type="project" value="UniProtKB-KW"/>
</dbReference>
<evidence type="ECO:0000256" key="1">
    <source>
        <dbReference type="ARBA" id="ARBA00004413"/>
    </source>
</evidence>
<dbReference type="Pfam" id="PF13732">
    <property type="entry name" value="DrrA1-3_C"/>
    <property type="match status" value="1"/>
</dbReference>
<comment type="subcellular location">
    <subcellularLocation>
        <location evidence="1">Cell membrane</location>
        <topology evidence="1">Peripheral membrane protein</topology>
        <orientation evidence="1">Cytoplasmic side</orientation>
    </subcellularLocation>
</comment>
<evidence type="ECO:0000256" key="5">
    <source>
        <dbReference type="ARBA" id="ARBA00023251"/>
    </source>
</evidence>
<dbReference type="GO" id="GO:0046677">
    <property type="term" value="P:response to antibiotic"/>
    <property type="evidence" value="ECO:0007669"/>
    <property type="project" value="UniProtKB-KW"/>
</dbReference>
<protein>
    <submittedName>
        <fullName evidence="8">ABC-2 type transport system ATP-binding protein</fullName>
    </submittedName>
</protein>
<dbReference type="InterPro" id="IPR005894">
    <property type="entry name" value="DrrA"/>
</dbReference>
<dbReference type="Gene3D" id="3.40.50.300">
    <property type="entry name" value="P-loop containing nucleotide triphosphate hydrolases"/>
    <property type="match status" value="1"/>
</dbReference>
<dbReference type="PROSITE" id="PS50893">
    <property type="entry name" value="ABC_TRANSPORTER_2"/>
    <property type="match status" value="1"/>
</dbReference>
<reference evidence="8 9" key="1">
    <citation type="submission" date="2018-10" db="EMBL/GenBank/DDBJ databases">
        <title>Genomic Encyclopedia of Type Strains, Phase IV (KMG-IV): sequencing the most valuable type-strain genomes for metagenomic binning, comparative biology and taxonomic classification.</title>
        <authorList>
            <person name="Goeker M."/>
        </authorList>
    </citation>
    <scope>NUCLEOTIDE SEQUENCE [LARGE SCALE GENOMIC DNA]</scope>
    <source>
        <strain evidence="8 9">DSM 25586</strain>
    </source>
</reference>
<dbReference type="InterPro" id="IPR017871">
    <property type="entry name" value="ABC_transporter-like_CS"/>
</dbReference>
<dbReference type="Pfam" id="PF00005">
    <property type="entry name" value="ABC_tran"/>
    <property type="match status" value="1"/>
</dbReference>
<dbReference type="PROSITE" id="PS00211">
    <property type="entry name" value="ABC_TRANSPORTER_1"/>
    <property type="match status" value="1"/>
</dbReference>
<evidence type="ECO:0000313" key="8">
    <source>
        <dbReference type="EMBL" id="RKR29973.1"/>
    </source>
</evidence>
<dbReference type="GO" id="GO:1900753">
    <property type="term" value="P:doxorubicin transport"/>
    <property type="evidence" value="ECO:0007669"/>
    <property type="project" value="InterPro"/>
</dbReference>
<keyword evidence="4 8" id="KW-0067">ATP-binding</keyword>
<sequence>MTVTAIELIGVTKRFGSFTAIDNLSVRVERGEVFGLLGPNGSGKTTTINMISGLSRPTAGRVTVLGVDMVADPQRIRRSLGTVPQENALYEELTAEANLRFHADLFDVPRKGLQERITSLLELAQLEERRKSRVSTFSGGMKRRLALVRALLHDPELLYFDEPGLGVDVQSRRALWDRILELKERGSTVLITTNYLEEANVLCDRLAIIDRGRLVALDSPSNLRRSFGDTVLDIRTQPAPTEDLVREVRALQGVVSAIASNGSIQVTVEGGGDVTGKVVTAVVASTSLEEIQSREPSLDEVFLSLTGKELRE</sequence>
<gene>
    <name evidence="8" type="ORF">C8D78_0291</name>
</gene>
<evidence type="ECO:0000259" key="7">
    <source>
        <dbReference type="PROSITE" id="PS50893"/>
    </source>
</evidence>
<dbReference type="GO" id="GO:0043215">
    <property type="term" value="P:daunorubicin transport"/>
    <property type="evidence" value="ECO:0007669"/>
    <property type="project" value="InterPro"/>
</dbReference>
<dbReference type="PANTHER" id="PTHR42711:SF5">
    <property type="entry name" value="ABC TRANSPORTER ATP-BINDING PROTEIN NATA"/>
    <property type="match status" value="1"/>
</dbReference>
<accession>A0A495FL70</accession>
<dbReference type="NCBIfam" id="TIGR01188">
    <property type="entry name" value="drrA"/>
    <property type="match status" value="1"/>
</dbReference>
<keyword evidence="3" id="KW-0547">Nucleotide-binding</keyword>
<dbReference type="EMBL" id="RBIR01000001">
    <property type="protein sequence ID" value="RKR29973.1"/>
    <property type="molecule type" value="Genomic_DNA"/>
</dbReference>
<dbReference type="InterPro" id="IPR025302">
    <property type="entry name" value="DrrA1/2-like_C"/>
</dbReference>
<dbReference type="SMART" id="SM00382">
    <property type="entry name" value="AAA"/>
    <property type="match status" value="1"/>
</dbReference>
<dbReference type="GO" id="GO:0005886">
    <property type="term" value="C:plasma membrane"/>
    <property type="evidence" value="ECO:0007669"/>
    <property type="project" value="UniProtKB-SubCell"/>
</dbReference>
<dbReference type="GO" id="GO:0016887">
    <property type="term" value="F:ATP hydrolysis activity"/>
    <property type="evidence" value="ECO:0007669"/>
    <property type="project" value="InterPro"/>
</dbReference>
<dbReference type="InterPro" id="IPR027417">
    <property type="entry name" value="P-loop_NTPase"/>
</dbReference>
<evidence type="ECO:0000256" key="4">
    <source>
        <dbReference type="ARBA" id="ARBA00022840"/>
    </source>
</evidence>
<keyword evidence="2" id="KW-0813">Transport</keyword>
<dbReference type="InterPro" id="IPR050763">
    <property type="entry name" value="ABC_transporter_ATP-binding"/>
</dbReference>
<dbReference type="Proteomes" id="UP000276055">
    <property type="component" value="Unassembled WGS sequence"/>
</dbReference>
<evidence type="ECO:0000256" key="6">
    <source>
        <dbReference type="ARBA" id="ARBA00049985"/>
    </source>
</evidence>
<organism evidence="8 9">
    <name type="scientific">Arthrobacter oryzae</name>
    <dbReference type="NCBI Taxonomy" id="409290"/>
    <lineage>
        <taxon>Bacteria</taxon>
        <taxon>Bacillati</taxon>
        <taxon>Actinomycetota</taxon>
        <taxon>Actinomycetes</taxon>
        <taxon>Micrococcales</taxon>
        <taxon>Micrococcaceae</taxon>
        <taxon>Arthrobacter</taxon>
    </lineage>
</organism>
<comment type="caution">
    <text evidence="8">The sequence shown here is derived from an EMBL/GenBank/DDBJ whole genome shotgun (WGS) entry which is preliminary data.</text>
</comment>
<comment type="similarity">
    <text evidence="6">Belongs to the ABC transporter superfamily. Drug exporter-1 (DrugE1) (TC 3.A.1.105) family.</text>
</comment>
<name>A0A495FL70_9MICC</name>
<feature type="domain" description="ABC transporter" evidence="7">
    <location>
        <begin position="6"/>
        <end position="236"/>
    </location>
</feature>
<dbReference type="InterPro" id="IPR003593">
    <property type="entry name" value="AAA+_ATPase"/>
</dbReference>
<dbReference type="InterPro" id="IPR003439">
    <property type="entry name" value="ABC_transporter-like_ATP-bd"/>
</dbReference>
<evidence type="ECO:0000256" key="2">
    <source>
        <dbReference type="ARBA" id="ARBA00022448"/>
    </source>
</evidence>
<evidence type="ECO:0000313" key="9">
    <source>
        <dbReference type="Proteomes" id="UP000276055"/>
    </source>
</evidence>
<dbReference type="PANTHER" id="PTHR42711">
    <property type="entry name" value="ABC TRANSPORTER ATP-BINDING PROTEIN"/>
    <property type="match status" value="1"/>
</dbReference>
<dbReference type="RefSeq" id="WP_167467823.1">
    <property type="nucleotide sequence ID" value="NZ_RBIR01000001.1"/>
</dbReference>
<keyword evidence="5" id="KW-0046">Antibiotic resistance</keyword>
<dbReference type="SUPFAM" id="SSF52540">
    <property type="entry name" value="P-loop containing nucleoside triphosphate hydrolases"/>
    <property type="match status" value="1"/>
</dbReference>
<proteinExistence type="inferred from homology"/>
<evidence type="ECO:0000256" key="3">
    <source>
        <dbReference type="ARBA" id="ARBA00022741"/>
    </source>
</evidence>